<evidence type="ECO:0000256" key="3">
    <source>
        <dbReference type="ARBA" id="ARBA00022989"/>
    </source>
</evidence>
<dbReference type="Gene3D" id="1.20.1510.10">
    <property type="entry name" value="Cation efflux protein transmembrane domain"/>
    <property type="match status" value="1"/>
</dbReference>
<dbReference type="Pfam" id="PF01545">
    <property type="entry name" value="Cation_efflux"/>
    <property type="match status" value="1"/>
</dbReference>
<reference evidence="7 8" key="1">
    <citation type="submission" date="2017-12" db="EMBL/GenBank/DDBJ databases">
        <authorList>
            <person name="Hurst M.R.H."/>
        </authorList>
    </citation>
    <scope>NUCLEOTIDE SEQUENCE [LARGE SCALE GENOMIC DNA]</scope>
    <source>
        <strain evidence="7 8">TH11417</strain>
    </source>
</reference>
<dbReference type="Proteomes" id="UP000238956">
    <property type="component" value="Chromosome"/>
</dbReference>
<comment type="subcellular location">
    <subcellularLocation>
        <location evidence="1">Membrane</location>
        <topology evidence="1">Multi-pass membrane protein</topology>
    </subcellularLocation>
</comment>
<evidence type="ECO:0000256" key="4">
    <source>
        <dbReference type="ARBA" id="ARBA00023136"/>
    </source>
</evidence>
<evidence type="ECO:0000256" key="1">
    <source>
        <dbReference type="ARBA" id="ARBA00004141"/>
    </source>
</evidence>
<gene>
    <name evidence="7" type="ORF">C0J00_02915</name>
</gene>
<dbReference type="SUPFAM" id="SSF161111">
    <property type="entry name" value="Cation efflux protein transmembrane domain-like"/>
    <property type="match status" value="1"/>
</dbReference>
<evidence type="ECO:0000313" key="8">
    <source>
        <dbReference type="Proteomes" id="UP000238956"/>
    </source>
</evidence>
<keyword evidence="3 5" id="KW-1133">Transmembrane helix</keyword>
<feature type="transmembrane region" description="Helical" evidence="5">
    <location>
        <begin position="158"/>
        <end position="180"/>
    </location>
</feature>
<feature type="transmembrane region" description="Helical" evidence="5">
    <location>
        <begin position="78"/>
        <end position="106"/>
    </location>
</feature>
<keyword evidence="2 5" id="KW-0812">Transmembrane</keyword>
<evidence type="ECO:0000256" key="5">
    <source>
        <dbReference type="SAM" id="Phobius"/>
    </source>
</evidence>
<name>A0A2L0D2U9_9STRE</name>
<dbReference type="OrthoDB" id="9810598at2"/>
<protein>
    <submittedName>
        <fullName evidence="7">Cation transporter</fullName>
    </submittedName>
</protein>
<accession>A0A2L0D2U9</accession>
<organism evidence="7 8">
    <name type="scientific">Streptococcus pluranimalium</name>
    <dbReference type="NCBI Taxonomy" id="82348"/>
    <lineage>
        <taxon>Bacteria</taxon>
        <taxon>Bacillati</taxon>
        <taxon>Bacillota</taxon>
        <taxon>Bacilli</taxon>
        <taxon>Lactobacillales</taxon>
        <taxon>Streptococcaceae</taxon>
        <taxon>Streptococcus</taxon>
    </lineage>
</organism>
<feature type="transmembrane region" description="Helical" evidence="5">
    <location>
        <begin position="12"/>
        <end position="31"/>
    </location>
</feature>
<dbReference type="EMBL" id="CP025536">
    <property type="protein sequence ID" value="AUW96147.1"/>
    <property type="molecule type" value="Genomic_DNA"/>
</dbReference>
<dbReference type="AlphaFoldDB" id="A0A2L0D2U9"/>
<dbReference type="KEGG" id="splr:C0J00_02915"/>
<dbReference type="RefSeq" id="WP_104967485.1">
    <property type="nucleotide sequence ID" value="NZ_CP025536.1"/>
</dbReference>
<dbReference type="InterPro" id="IPR058533">
    <property type="entry name" value="Cation_efflux_TM"/>
</dbReference>
<evidence type="ECO:0000256" key="2">
    <source>
        <dbReference type="ARBA" id="ARBA00022692"/>
    </source>
</evidence>
<dbReference type="GO" id="GO:0008324">
    <property type="term" value="F:monoatomic cation transmembrane transporter activity"/>
    <property type="evidence" value="ECO:0007669"/>
    <property type="project" value="InterPro"/>
</dbReference>
<feature type="domain" description="Cation efflux protein transmembrane" evidence="6">
    <location>
        <begin position="11"/>
        <end position="217"/>
    </location>
</feature>
<dbReference type="GO" id="GO:0016020">
    <property type="term" value="C:membrane"/>
    <property type="evidence" value="ECO:0007669"/>
    <property type="project" value="UniProtKB-SubCell"/>
</dbReference>
<sequence length="300" mass="33665">MTQKQVERQSLIVSTIGNFFIGLAGLIIYIVTDLNALLLDGVFSLIAFISTLAAVFISGNSHRKTETFPNGMYFLEPLYGILKSIATLMLLIITLLETSAAAYAFFIHGEGHVIETNLVLPYTISMVILCFGLGFYNRQKNRQINHLSTIIAAESKGNFIDGLISAGVGISILLLKIIPIESALGFLHYTADFFITLILVLFSYKEPLTILTDSFKEFTQSPTRNRQIVPVIHDVFQTHFNKYYHDLDIFIYKQGTHISVRVHILDPANLDLISESVNLKSLILEDLQNSFEFVTVEFAF</sequence>
<evidence type="ECO:0000313" key="7">
    <source>
        <dbReference type="EMBL" id="AUW96147.1"/>
    </source>
</evidence>
<keyword evidence="4 5" id="KW-0472">Membrane</keyword>
<dbReference type="InterPro" id="IPR027469">
    <property type="entry name" value="Cation_efflux_TMD_sf"/>
</dbReference>
<feature type="transmembrane region" description="Helical" evidence="5">
    <location>
        <begin position="186"/>
        <end position="204"/>
    </location>
</feature>
<keyword evidence="8" id="KW-1185">Reference proteome</keyword>
<evidence type="ECO:0000259" key="6">
    <source>
        <dbReference type="Pfam" id="PF01545"/>
    </source>
</evidence>
<feature type="transmembrane region" description="Helical" evidence="5">
    <location>
        <begin position="37"/>
        <end position="57"/>
    </location>
</feature>
<feature type="transmembrane region" description="Helical" evidence="5">
    <location>
        <begin position="118"/>
        <end position="137"/>
    </location>
</feature>
<reference evidence="7 8" key="2">
    <citation type="submission" date="2018-02" db="EMBL/GenBank/DDBJ databases">
        <title>Whole genome sequencing analysis of Streptococcus pluranimalium isolated from cattle infected mastitis in China.</title>
        <authorList>
            <person name="Zhang J.-R."/>
            <person name="Hu G.-Z."/>
        </authorList>
    </citation>
    <scope>NUCLEOTIDE SEQUENCE [LARGE SCALE GENOMIC DNA]</scope>
    <source>
        <strain evidence="7 8">TH11417</strain>
    </source>
</reference>
<proteinExistence type="predicted"/>
<dbReference type="GeneID" id="98392863"/>